<evidence type="ECO:0000313" key="3">
    <source>
        <dbReference type="Proteomes" id="UP000000599"/>
    </source>
</evidence>
<keyword evidence="1" id="KW-0472">Membrane</keyword>
<accession>Q6BPJ7</accession>
<dbReference type="EMBL" id="CR382137">
    <property type="protein sequence ID" value="CAG88114.2"/>
    <property type="molecule type" value="Genomic_DNA"/>
</dbReference>
<sequence>MIKNGVRYSIFRISRAYYSTRYNGQYFSRSPLNYETLSKRLNSFYKLYPPKKYKESIPGGLFINYIKANRSLQGQNTRVNSKIGFNTNQRNKSTNFLDILTFSNNDMETKIQEVFNNYSNETYINDEIVKSYLLIEPRTRNIHHLIKTVRENFQRNLKKERVNKSVVQTALNVLLTEKDYYNCFKLIDLTYCSEEYLKFCKRVNYTSLGSILLSSLAVTILEGFLLPSFPLFYLVFLNLGVPLCIIWYIMKVNLVAHLGRVSWRPYNNFIYINSHQNEILAINKIITHFEEHNEINIKNFHHSKVRQISNLNIFHQNDYIIELPNTNSLLPIDDTNISNEDSEILKLQGFIRQEIRKRKMVLNDIQEELMFLEFWYTHGENFEWVEPDQDPAEIIRLKITNNYPKV</sequence>
<evidence type="ECO:0000256" key="1">
    <source>
        <dbReference type="SAM" id="Phobius"/>
    </source>
</evidence>
<feature type="transmembrane region" description="Helical" evidence="1">
    <location>
        <begin position="205"/>
        <end position="225"/>
    </location>
</feature>
<dbReference type="KEGG" id="dha:DEHA2E13046g"/>
<dbReference type="eggNOG" id="ENOG502SVZ2">
    <property type="taxonomic scope" value="Eukaryota"/>
</dbReference>
<evidence type="ECO:0000313" key="2">
    <source>
        <dbReference type="EMBL" id="CAG88114.2"/>
    </source>
</evidence>
<dbReference type="OrthoDB" id="4096984at2759"/>
<dbReference type="GeneID" id="2902603"/>
<dbReference type="InParanoid" id="Q6BPJ7"/>
<gene>
    <name evidence="2" type="ordered locus">DEHA2E13046g</name>
</gene>
<organism evidence="2 3">
    <name type="scientific">Debaryomyces hansenii (strain ATCC 36239 / CBS 767 / BCRC 21394 / JCM 1990 / NBRC 0083 / IGC 2968)</name>
    <name type="common">Yeast</name>
    <name type="synonym">Torulaspora hansenii</name>
    <dbReference type="NCBI Taxonomy" id="284592"/>
    <lineage>
        <taxon>Eukaryota</taxon>
        <taxon>Fungi</taxon>
        <taxon>Dikarya</taxon>
        <taxon>Ascomycota</taxon>
        <taxon>Saccharomycotina</taxon>
        <taxon>Pichiomycetes</taxon>
        <taxon>Debaryomycetaceae</taxon>
        <taxon>Debaryomyces</taxon>
    </lineage>
</organism>
<keyword evidence="3" id="KW-1185">Reference proteome</keyword>
<dbReference type="VEuPathDB" id="FungiDB:DEHA2E13046g"/>
<name>Q6BPJ7_DEBHA</name>
<protein>
    <submittedName>
        <fullName evidence="2">DEHA2E13046p</fullName>
    </submittedName>
</protein>
<dbReference type="OMA" id="RMVWNVL"/>
<proteinExistence type="predicted"/>
<reference evidence="2 3" key="1">
    <citation type="journal article" date="2004" name="Nature">
        <title>Genome evolution in yeasts.</title>
        <authorList>
            <consortium name="Genolevures"/>
            <person name="Dujon B."/>
            <person name="Sherman D."/>
            <person name="Fischer G."/>
            <person name="Durrens P."/>
            <person name="Casaregola S."/>
            <person name="Lafontaine I."/>
            <person name="de Montigny J."/>
            <person name="Marck C."/>
            <person name="Neuveglise C."/>
            <person name="Talla E."/>
            <person name="Goffard N."/>
            <person name="Frangeul L."/>
            <person name="Aigle M."/>
            <person name="Anthouard V."/>
            <person name="Babour A."/>
            <person name="Barbe V."/>
            <person name="Barnay S."/>
            <person name="Blanchin S."/>
            <person name="Beckerich J.M."/>
            <person name="Beyne E."/>
            <person name="Bleykasten C."/>
            <person name="Boisrame A."/>
            <person name="Boyer J."/>
            <person name="Cattolico L."/>
            <person name="Confanioleri F."/>
            <person name="de Daruvar A."/>
            <person name="Despons L."/>
            <person name="Fabre E."/>
            <person name="Fairhead C."/>
            <person name="Ferry-Dumazet H."/>
            <person name="Groppi A."/>
            <person name="Hantraye F."/>
            <person name="Hennequin C."/>
            <person name="Jauniaux N."/>
            <person name="Joyet P."/>
            <person name="Kachouri R."/>
            <person name="Kerrest A."/>
            <person name="Koszul R."/>
            <person name="Lemaire M."/>
            <person name="Lesur I."/>
            <person name="Ma L."/>
            <person name="Muller H."/>
            <person name="Nicaud J.M."/>
            <person name="Nikolski M."/>
            <person name="Oztas S."/>
            <person name="Ozier-Kalogeropoulos O."/>
            <person name="Pellenz S."/>
            <person name="Potier S."/>
            <person name="Richard G.F."/>
            <person name="Straub M.L."/>
            <person name="Suleau A."/>
            <person name="Swennene D."/>
            <person name="Tekaia F."/>
            <person name="Wesolowski-Louvel M."/>
            <person name="Westhof E."/>
            <person name="Wirth B."/>
            <person name="Zeniou-Meyer M."/>
            <person name="Zivanovic I."/>
            <person name="Bolotin-Fukuhara M."/>
            <person name="Thierry A."/>
            <person name="Bouchier C."/>
            <person name="Caudron B."/>
            <person name="Scarpelli C."/>
            <person name="Gaillardin C."/>
            <person name="Weissenbach J."/>
            <person name="Wincker P."/>
            <person name="Souciet J.L."/>
        </authorList>
    </citation>
    <scope>NUCLEOTIDE SEQUENCE [LARGE SCALE GENOMIC DNA]</scope>
    <source>
        <strain evidence="3">ATCC 36239 / CBS 767 / BCRC 21394 / JCM 1990 / NBRC 0083 / IGC 2968</strain>
    </source>
</reference>
<keyword evidence="1" id="KW-1133">Transmembrane helix</keyword>
<dbReference type="AlphaFoldDB" id="Q6BPJ7"/>
<keyword evidence="1" id="KW-0812">Transmembrane</keyword>
<feature type="transmembrane region" description="Helical" evidence="1">
    <location>
        <begin position="231"/>
        <end position="250"/>
    </location>
</feature>
<dbReference type="RefSeq" id="XP_459873.2">
    <property type="nucleotide sequence ID" value="XM_459873.1"/>
</dbReference>
<dbReference type="HOGENOM" id="CLU_744271_0_0_1"/>
<dbReference type="Proteomes" id="UP000000599">
    <property type="component" value="Chromosome E"/>
</dbReference>